<sequence>MTKLRDIYLFSPYYMSENYERQQEIDKCLKRNVDVINIKKIFLLIDDDSIPVIQNPKIEVLYIDKRPTYRDWIEYTEKYVKDGISVLANSDIYFDESVSNLNFIFDQNTKSFVAISRYEVIGETNTLHPNPHWSQDVWCIDSSAEITKILKKDLDISLGVPRCDNKIAYLFSVHGFDVFNPCKFVKTYHLHETQIRSYSAHVDKRILGGTAWVYASETLTDKAKLVFDVWSLSPTGNVEKIKMNDTILQKENNKKLMNEEQKNQIEKDPPFILSYDNEWQFPAITEQHAYEMLKKWTKGSSGIDSVIYFAFPWATLFDNLLHNKKNLERTHYLKNKLTSFKSRLNGKKRIITTCQHIHMLKFQSIFKEMGVTDIFWSHAVKGMQYLPDHPHIKVHPFPLYPVQAFDAVKIKNEKKKYVYSFMGAKANQYYLTNTRNIIIDELSKNKTGLVIGNDTWHYNKIVYDYQIQSKAKNKEGLVDDASSNKFKQVLEQSVFSLCPSGTGPNSIRLWESIGLGAIPVILADTLQLPGNQALWQQAVVFCKEDKESILNLPAMLKEIHANAAKLKEMRHAMQQIWDLYGAPYFVYDIVQLLLTYTQSALLNESQLKFGNSTSLEITLLTNEILLDTEKFVVRMKKDKELIKRSLQNASPLQVELFEKALTLKGFFESWSKH</sequence>
<evidence type="ECO:0000313" key="2">
    <source>
        <dbReference type="EMBL" id="MDN0015564.1"/>
    </source>
</evidence>
<comment type="caution">
    <text evidence="2">The sequence shown here is derived from an EMBL/GenBank/DDBJ whole genome shotgun (WGS) entry which is preliminary data.</text>
</comment>
<dbReference type="RefSeq" id="WP_267981832.1">
    <property type="nucleotide sequence ID" value="NZ_JAPQKF010000009.1"/>
</dbReference>
<evidence type="ECO:0000313" key="3">
    <source>
        <dbReference type="Proteomes" id="UP001168524"/>
    </source>
</evidence>
<evidence type="ECO:0000259" key="1">
    <source>
        <dbReference type="Pfam" id="PF03016"/>
    </source>
</evidence>
<dbReference type="InterPro" id="IPR040911">
    <property type="entry name" value="Exostosin_GT47"/>
</dbReference>
<name>A0ABT7WS92_9GAMM</name>
<keyword evidence="3" id="KW-1185">Reference proteome</keyword>
<dbReference type="Pfam" id="PF03016">
    <property type="entry name" value="Exostosin_GT47"/>
    <property type="match status" value="1"/>
</dbReference>
<accession>A0ABT7WS92</accession>
<organism evidence="2 3">
    <name type="scientific">Acinetobacter thutiue</name>
    <dbReference type="NCBI Taxonomy" id="2998078"/>
    <lineage>
        <taxon>Bacteria</taxon>
        <taxon>Pseudomonadati</taxon>
        <taxon>Pseudomonadota</taxon>
        <taxon>Gammaproteobacteria</taxon>
        <taxon>Moraxellales</taxon>
        <taxon>Moraxellaceae</taxon>
        <taxon>Acinetobacter</taxon>
    </lineage>
</organism>
<feature type="domain" description="Exostosin GT47" evidence="1">
    <location>
        <begin position="393"/>
        <end position="546"/>
    </location>
</feature>
<reference evidence="2" key="1">
    <citation type="submission" date="2023-06" db="EMBL/GenBank/DDBJ databases">
        <title>Two novel species of Acinetobacter isolated from motorbike repairing workshop in Vietnam.</title>
        <authorList>
            <person name="Le N.T.T."/>
        </authorList>
    </citation>
    <scope>NUCLEOTIDE SEQUENCE</scope>
    <source>
        <strain evidence="2">VNH17</strain>
    </source>
</reference>
<dbReference type="EMBL" id="JAUDZE010000009">
    <property type="protein sequence ID" value="MDN0015564.1"/>
    <property type="molecule type" value="Genomic_DNA"/>
</dbReference>
<dbReference type="InterPro" id="IPR004263">
    <property type="entry name" value="Exostosin"/>
</dbReference>
<dbReference type="Proteomes" id="UP001168524">
    <property type="component" value="Unassembled WGS sequence"/>
</dbReference>
<protein>
    <submittedName>
        <fullName evidence="2">Exostosin family protein</fullName>
    </submittedName>
</protein>
<gene>
    <name evidence="2" type="ORF">QTA56_15180</name>
</gene>
<proteinExistence type="predicted"/>
<dbReference type="PANTHER" id="PTHR11062">
    <property type="entry name" value="EXOSTOSIN HEPARAN SULFATE GLYCOSYLTRANSFERASE -RELATED"/>
    <property type="match status" value="1"/>
</dbReference>